<dbReference type="FunFam" id="3.40.50.10130:FF:000001">
    <property type="entry name" value="DNA excision repair protein ERCC-1"/>
    <property type="match status" value="1"/>
</dbReference>
<feature type="compositionally biased region" description="Pro residues" evidence="7">
    <location>
        <begin position="111"/>
        <end position="152"/>
    </location>
</feature>
<dbReference type="Proteomes" id="UP000764110">
    <property type="component" value="Unassembled WGS sequence"/>
</dbReference>
<dbReference type="GO" id="GO:0003697">
    <property type="term" value="F:single-stranded DNA binding"/>
    <property type="evidence" value="ECO:0007669"/>
    <property type="project" value="TreeGrafter"/>
</dbReference>
<feature type="region of interest" description="Disordered" evidence="7">
    <location>
        <begin position="414"/>
        <end position="445"/>
    </location>
</feature>
<proteinExistence type="inferred from homology"/>
<feature type="compositionally biased region" description="Polar residues" evidence="7">
    <location>
        <begin position="498"/>
        <end position="522"/>
    </location>
</feature>
<evidence type="ECO:0000256" key="5">
    <source>
        <dbReference type="ARBA" id="ARBA00023204"/>
    </source>
</evidence>
<evidence type="ECO:0000256" key="2">
    <source>
        <dbReference type="ARBA" id="ARBA00008283"/>
    </source>
</evidence>
<dbReference type="AlphaFoldDB" id="A0A9P8MJE6"/>
<evidence type="ECO:0000256" key="3">
    <source>
        <dbReference type="ARBA" id="ARBA00022763"/>
    </source>
</evidence>
<comment type="subcellular location">
    <subcellularLocation>
        <location evidence="1">Nucleus</location>
    </subcellularLocation>
</comment>
<keyword evidence="4" id="KW-0238">DNA-binding</keyword>
<feature type="compositionally biased region" description="Polar residues" evidence="7">
    <location>
        <begin position="725"/>
        <end position="739"/>
    </location>
</feature>
<comment type="similarity">
    <text evidence="2">Belongs to the ERCC1/RAD10/SWI10 family.</text>
</comment>
<reference evidence="9 10" key="1">
    <citation type="submission" date="2020-07" db="EMBL/GenBank/DDBJ databases">
        <title>Metarhizium humberi genome.</title>
        <authorList>
            <person name="Lysoe E."/>
        </authorList>
    </citation>
    <scope>NUCLEOTIDE SEQUENCE [LARGE SCALE GENOMIC DNA]</scope>
    <source>
        <strain evidence="9 10">ESALQ1638</strain>
    </source>
</reference>
<dbReference type="GO" id="GO:0070914">
    <property type="term" value="P:UV-damage excision repair"/>
    <property type="evidence" value="ECO:0007669"/>
    <property type="project" value="TreeGrafter"/>
</dbReference>
<dbReference type="GO" id="GO:0070522">
    <property type="term" value="C:ERCC4-ERCC1 complex"/>
    <property type="evidence" value="ECO:0007669"/>
    <property type="project" value="TreeGrafter"/>
</dbReference>
<dbReference type="CDD" id="cd22325">
    <property type="entry name" value="ERCC1_C-like"/>
    <property type="match status" value="1"/>
</dbReference>
<dbReference type="InterPro" id="IPR010994">
    <property type="entry name" value="RuvA_2-like"/>
</dbReference>
<name>A0A9P8MJE6_9HYPO</name>
<dbReference type="InterPro" id="IPR011335">
    <property type="entry name" value="Restrct_endonuc-II-like"/>
</dbReference>
<feature type="compositionally biased region" description="Basic and acidic residues" evidence="7">
    <location>
        <begin position="740"/>
        <end position="750"/>
    </location>
</feature>
<feature type="compositionally biased region" description="Basic residues" evidence="7">
    <location>
        <begin position="153"/>
        <end position="175"/>
    </location>
</feature>
<feature type="compositionally biased region" description="Low complexity" evidence="7">
    <location>
        <begin position="464"/>
        <end position="487"/>
    </location>
</feature>
<feature type="region of interest" description="Disordered" evidence="7">
    <location>
        <begin position="230"/>
        <end position="252"/>
    </location>
</feature>
<feature type="region of interest" description="Disordered" evidence="7">
    <location>
        <begin position="107"/>
        <end position="175"/>
    </location>
</feature>
<gene>
    <name evidence="9" type="ORF">MHUMG1_00664</name>
</gene>
<keyword evidence="3" id="KW-0227">DNA damage</keyword>
<dbReference type="InterPro" id="IPR004579">
    <property type="entry name" value="ERCC1/RAD10/SWI10"/>
</dbReference>
<dbReference type="Gene3D" id="3.40.50.10130">
    <property type="match status" value="1"/>
</dbReference>
<dbReference type="SUPFAM" id="SSF47781">
    <property type="entry name" value="RuvA domain 2-like"/>
    <property type="match status" value="1"/>
</dbReference>
<accession>A0A9P8MJE6</accession>
<feature type="region of interest" description="Disordered" evidence="7">
    <location>
        <begin position="716"/>
        <end position="859"/>
    </location>
</feature>
<protein>
    <recommendedName>
        <fullName evidence="8">ERCC1-like central domain-containing protein</fullName>
    </recommendedName>
</protein>
<dbReference type="GO" id="GO:0006302">
    <property type="term" value="P:double-strand break repair"/>
    <property type="evidence" value="ECO:0007669"/>
    <property type="project" value="UniProtKB-ARBA"/>
</dbReference>
<evidence type="ECO:0000259" key="8">
    <source>
        <dbReference type="Pfam" id="PF03834"/>
    </source>
</evidence>
<dbReference type="GO" id="GO:0006312">
    <property type="term" value="P:mitotic recombination"/>
    <property type="evidence" value="ECO:0007669"/>
    <property type="project" value="TreeGrafter"/>
</dbReference>
<evidence type="ECO:0000256" key="1">
    <source>
        <dbReference type="ARBA" id="ARBA00004123"/>
    </source>
</evidence>
<dbReference type="EMBL" id="JACEFI010000001">
    <property type="protein sequence ID" value="KAH0601785.1"/>
    <property type="molecule type" value="Genomic_DNA"/>
</dbReference>
<evidence type="ECO:0000256" key="7">
    <source>
        <dbReference type="SAM" id="MobiDB-lite"/>
    </source>
</evidence>
<comment type="caution">
    <text evidence="9">The sequence shown here is derived from an EMBL/GenBank/DDBJ whole genome shotgun (WGS) entry which is preliminary data.</text>
</comment>
<feature type="compositionally biased region" description="Polar residues" evidence="7">
    <location>
        <begin position="821"/>
        <end position="833"/>
    </location>
</feature>
<dbReference type="SUPFAM" id="SSF52980">
    <property type="entry name" value="Restriction endonuclease-like"/>
    <property type="match status" value="1"/>
</dbReference>
<evidence type="ECO:0000256" key="4">
    <source>
        <dbReference type="ARBA" id="ARBA00023125"/>
    </source>
</evidence>
<keyword evidence="6" id="KW-0539">Nucleus</keyword>
<dbReference type="NCBIfam" id="TIGR00597">
    <property type="entry name" value="rad10"/>
    <property type="match status" value="1"/>
</dbReference>
<evidence type="ECO:0000256" key="6">
    <source>
        <dbReference type="ARBA" id="ARBA00023242"/>
    </source>
</evidence>
<feature type="compositionally biased region" description="Acidic residues" evidence="7">
    <location>
        <begin position="795"/>
        <end position="808"/>
    </location>
</feature>
<dbReference type="Pfam" id="PF03834">
    <property type="entry name" value="Rad10"/>
    <property type="match status" value="1"/>
</dbReference>
<dbReference type="Gene3D" id="1.10.150.20">
    <property type="entry name" value="5' to 3' exonuclease, C-terminal subdomain"/>
    <property type="match status" value="1"/>
</dbReference>
<dbReference type="PANTHER" id="PTHR12749">
    <property type="entry name" value="EXCISION REPAIR CROSS-COMPLEMENTING 1 ERCC1"/>
    <property type="match status" value="1"/>
</dbReference>
<keyword evidence="10" id="KW-1185">Reference proteome</keyword>
<organism evidence="9 10">
    <name type="scientific">Metarhizium humberi</name>
    <dbReference type="NCBI Taxonomy" id="2596975"/>
    <lineage>
        <taxon>Eukaryota</taxon>
        <taxon>Fungi</taxon>
        <taxon>Dikarya</taxon>
        <taxon>Ascomycota</taxon>
        <taxon>Pezizomycotina</taxon>
        <taxon>Sordariomycetes</taxon>
        <taxon>Hypocreomycetidae</taxon>
        <taxon>Hypocreales</taxon>
        <taxon>Clavicipitaceae</taxon>
        <taxon>Metarhizium</taxon>
    </lineage>
</organism>
<dbReference type="GO" id="GO:0000110">
    <property type="term" value="C:nucleotide-excision repair factor 1 complex"/>
    <property type="evidence" value="ECO:0007669"/>
    <property type="project" value="TreeGrafter"/>
</dbReference>
<dbReference type="InterPro" id="IPR047260">
    <property type="entry name" value="ERCC1-like_central_dom"/>
</dbReference>
<feature type="region of interest" description="Disordered" evidence="7">
    <location>
        <begin position="464"/>
        <end position="524"/>
    </location>
</feature>
<keyword evidence="5" id="KW-0234">DNA repair</keyword>
<dbReference type="PANTHER" id="PTHR12749:SF0">
    <property type="entry name" value="DNA EXCISION REPAIR PROTEIN ERCC-1"/>
    <property type="match status" value="1"/>
</dbReference>
<evidence type="ECO:0000313" key="10">
    <source>
        <dbReference type="Proteomes" id="UP000764110"/>
    </source>
</evidence>
<evidence type="ECO:0000313" key="9">
    <source>
        <dbReference type="EMBL" id="KAH0601785.1"/>
    </source>
</evidence>
<sequence length="859" mass="94067">MMANNLKPTRQKLHKYFAKSRHSASESELADWNANDLSSFFNSDSMQMGTLANPEVPISPVVVKDSRYKPSLVPPTVAIKPRNEPRHGKKFQLHYEPEPFVFDSFLAAPQQAPPPPPPIPQPDRLPPPPPLSPLPEFPQPPELPSFLEPPQPRVRRAPSVKRPRPASGIRRAKTPVRKIGQLEMAAAKKRQEAAINRQSSVRTIARQYRTLIDKTDIPDVPSVPSIHRKPLPNSAAPHINQFKSSDGPTPRLSIIEPRSGGSLDESKPRCELAPWPESDADTLVSSPDISPYVKPLDFSSPPTPPAENGHCKDDHYEDDDYIKSPDIETLRFQIGFEMLTRELSSGFADRSSRAGRGASGLQIWVMIEAYEKLRDEISSMETQDPELQCARAMFDSWLAALRAIQKTIANEGAESDIEQQSAKLKTTAWPASRLSTAPSDEDTTEAMEDDYGADEALLAAMAAADPAQSARRTVQQPVPQRIQQPKPQRMDKAPPSKASGSKVVQPTPQALPQKQTGGSTILVSPRQRGNPVLTSIRSLPWEYSDIPADYVMGLTTCALFLSLKYHRLHPEYIYTRIRNLQGKYNLRILLIMVDIPNHEDCLRELSKTSLVNNVTIILCWSAAEAGRYLELYKSYENASFAAIRGQQASSYADKLVDFVTVPRSLNKSDAVALVANFGSLKNAINAEQEQLGMIGGWGGVKVKRWSAAIEEPFRAKKAARRGLQPSKTGAQQASTSADNQHADRTSRLEEAVPLSRVPLRDMPTVGTGSGAPSAARGTPDGGSWSGSAPKQFQFLDDDVENEDDDAEEAFMAAAIEDSRRTSQPTGGDSNSGRTAGAEKTDDGLSGGVAAALAKLRENG</sequence>
<feature type="domain" description="ERCC1-like central" evidence="8">
    <location>
        <begin position="520"/>
        <end position="633"/>
    </location>
</feature>
<dbReference type="GO" id="GO:0003684">
    <property type="term" value="F:damaged DNA binding"/>
    <property type="evidence" value="ECO:0007669"/>
    <property type="project" value="InterPro"/>
</dbReference>